<gene>
    <name evidence="1" type="ORF">BpHYR1_033205</name>
</gene>
<evidence type="ECO:0000313" key="1">
    <source>
        <dbReference type="EMBL" id="RNA31538.1"/>
    </source>
</evidence>
<sequence>MNRTFTQMIDQLNNKESAIIYVAKFDKQAKSNPVSDLTTGIRIPTCTESDFADFLKNNNK</sequence>
<dbReference type="EMBL" id="REGN01001930">
    <property type="protein sequence ID" value="RNA31538.1"/>
    <property type="molecule type" value="Genomic_DNA"/>
</dbReference>
<dbReference type="AlphaFoldDB" id="A0A3M7S7G0"/>
<reference evidence="1 2" key="1">
    <citation type="journal article" date="2018" name="Sci. Rep.">
        <title>Genomic signatures of local adaptation to the degree of environmental predictability in rotifers.</title>
        <authorList>
            <person name="Franch-Gras L."/>
            <person name="Hahn C."/>
            <person name="Garcia-Roger E.M."/>
            <person name="Carmona M.J."/>
            <person name="Serra M."/>
            <person name="Gomez A."/>
        </authorList>
    </citation>
    <scope>NUCLEOTIDE SEQUENCE [LARGE SCALE GENOMIC DNA]</scope>
    <source>
        <strain evidence="1">HYR1</strain>
    </source>
</reference>
<dbReference type="Proteomes" id="UP000276133">
    <property type="component" value="Unassembled WGS sequence"/>
</dbReference>
<comment type="caution">
    <text evidence="1">The sequence shown here is derived from an EMBL/GenBank/DDBJ whole genome shotgun (WGS) entry which is preliminary data.</text>
</comment>
<name>A0A3M7S7G0_BRAPC</name>
<proteinExistence type="predicted"/>
<protein>
    <submittedName>
        <fullName evidence="1">Uncharacterized protein</fullName>
    </submittedName>
</protein>
<keyword evidence="2" id="KW-1185">Reference proteome</keyword>
<organism evidence="1 2">
    <name type="scientific">Brachionus plicatilis</name>
    <name type="common">Marine rotifer</name>
    <name type="synonym">Brachionus muelleri</name>
    <dbReference type="NCBI Taxonomy" id="10195"/>
    <lineage>
        <taxon>Eukaryota</taxon>
        <taxon>Metazoa</taxon>
        <taxon>Spiralia</taxon>
        <taxon>Gnathifera</taxon>
        <taxon>Rotifera</taxon>
        <taxon>Eurotatoria</taxon>
        <taxon>Monogononta</taxon>
        <taxon>Pseudotrocha</taxon>
        <taxon>Ploima</taxon>
        <taxon>Brachionidae</taxon>
        <taxon>Brachionus</taxon>
    </lineage>
</organism>
<accession>A0A3M7S7G0</accession>
<evidence type="ECO:0000313" key="2">
    <source>
        <dbReference type="Proteomes" id="UP000276133"/>
    </source>
</evidence>